<dbReference type="SUPFAM" id="SSF55021">
    <property type="entry name" value="ACT-like"/>
    <property type="match status" value="1"/>
</dbReference>
<feature type="domain" description="TGS" evidence="8">
    <location>
        <begin position="405"/>
        <end position="466"/>
    </location>
</feature>
<dbReference type="EMBL" id="JACETL010000037">
    <property type="protein sequence ID" value="MBA4692763.1"/>
    <property type="molecule type" value="Genomic_DNA"/>
</dbReference>
<dbReference type="PROSITE" id="PS51880">
    <property type="entry name" value="TGS"/>
    <property type="match status" value="1"/>
</dbReference>
<comment type="similarity">
    <text evidence="5">Belongs to the relA/spoT family.</text>
</comment>
<dbReference type="InterPro" id="IPR012676">
    <property type="entry name" value="TGS-like"/>
</dbReference>
<dbReference type="Gene3D" id="3.30.460.10">
    <property type="entry name" value="Beta Polymerase, domain 2"/>
    <property type="match status" value="1"/>
</dbReference>
<dbReference type="FunFam" id="1.10.3210.10:FF:000001">
    <property type="entry name" value="GTP pyrophosphokinase RelA"/>
    <property type="match status" value="1"/>
</dbReference>
<protein>
    <recommendedName>
        <fullName evidence="3">guanosine-3',5'-bis(diphosphate) 3'-diphosphatase</fullName>
        <ecNumber evidence="3">3.1.7.2</ecNumber>
    </recommendedName>
</protein>
<evidence type="ECO:0000313" key="10">
    <source>
        <dbReference type="Proteomes" id="UP000551848"/>
    </source>
</evidence>
<dbReference type="FunFam" id="3.10.20.30:FF:000002">
    <property type="entry name" value="GTP pyrophosphokinase (RelA/SpoT)"/>
    <property type="match status" value="1"/>
</dbReference>
<dbReference type="InterPro" id="IPR004095">
    <property type="entry name" value="TGS"/>
</dbReference>
<dbReference type="CDD" id="cd00077">
    <property type="entry name" value="HDc"/>
    <property type="match status" value="1"/>
</dbReference>
<dbReference type="EC" id="3.1.7.2" evidence="3"/>
<dbReference type="SMART" id="SM00954">
    <property type="entry name" value="RelA_SpoT"/>
    <property type="match status" value="1"/>
</dbReference>
<dbReference type="Gene3D" id="3.30.70.260">
    <property type="match status" value="1"/>
</dbReference>
<dbReference type="PANTHER" id="PTHR21262:SF36">
    <property type="entry name" value="BIFUNCTIONAL (P)PPGPP SYNTHASE_HYDROLASE SPOT"/>
    <property type="match status" value="1"/>
</dbReference>
<keyword evidence="1 9" id="KW-0378">Hydrolase</keyword>
<dbReference type="GO" id="GO:0005886">
    <property type="term" value="C:plasma membrane"/>
    <property type="evidence" value="ECO:0007669"/>
    <property type="project" value="TreeGrafter"/>
</dbReference>
<dbReference type="FunFam" id="3.30.460.10:FF:000001">
    <property type="entry name" value="GTP pyrophosphokinase RelA"/>
    <property type="match status" value="1"/>
</dbReference>
<dbReference type="Pfam" id="PF02824">
    <property type="entry name" value="TGS"/>
    <property type="match status" value="1"/>
</dbReference>
<dbReference type="InterPro" id="IPR007685">
    <property type="entry name" value="RelA_SpoT"/>
</dbReference>
<dbReference type="InterPro" id="IPR012675">
    <property type="entry name" value="Beta-grasp_dom_sf"/>
</dbReference>
<dbReference type="GO" id="GO:0008893">
    <property type="term" value="F:guanosine-3',5'-bis(diphosphate) 3'-diphosphatase activity"/>
    <property type="evidence" value="ECO:0007669"/>
    <property type="project" value="UniProtKB-EC"/>
</dbReference>
<reference evidence="9 10" key="1">
    <citation type="submission" date="2020-06" db="EMBL/GenBank/DDBJ databases">
        <title>Dysbiosis in marine aquaculture revealed through microbiome analysis: reverse ecology for environmental sustainability.</title>
        <authorList>
            <person name="Haro-Moreno J.M."/>
            <person name="Coutinho F.H."/>
            <person name="Zaragoza-Solas A."/>
            <person name="Picazo A."/>
            <person name="Almagro-Moreno S."/>
            <person name="Lopez-Perez M."/>
        </authorList>
    </citation>
    <scope>NUCLEOTIDE SEQUENCE [LARGE SCALE GENOMIC DNA]</scope>
    <source>
        <strain evidence="9">MCMED-G41</strain>
    </source>
</reference>
<comment type="pathway">
    <text evidence="2">Purine metabolism; ppGpp biosynthesis; ppGpp from GDP: step 1/1.</text>
</comment>
<comment type="caution">
    <text evidence="9">The sequence shown here is derived from an EMBL/GenBank/DDBJ whole genome shotgun (WGS) entry which is preliminary data.</text>
</comment>
<dbReference type="PROSITE" id="PS51671">
    <property type="entry name" value="ACT"/>
    <property type="match status" value="1"/>
</dbReference>
<evidence type="ECO:0000256" key="2">
    <source>
        <dbReference type="ARBA" id="ARBA00024329"/>
    </source>
</evidence>
<dbReference type="CDD" id="cd01668">
    <property type="entry name" value="TGS_RSH"/>
    <property type="match status" value="1"/>
</dbReference>
<dbReference type="Pfam" id="PF13291">
    <property type="entry name" value="ACT_4"/>
    <property type="match status" value="1"/>
</dbReference>
<dbReference type="PROSITE" id="PS51831">
    <property type="entry name" value="HD"/>
    <property type="match status" value="1"/>
</dbReference>
<dbReference type="InterPro" id="IPR033655">
    <property type="entry name" value="TGS_RelA/SpoT"/>
</dbReference>
<dbReference type="CDD" id="cd04876">
    <property type="entry name" value="ACT_RelA-SpoT"/>
    <property type="match status" value="1"/>
</dbReference>
<dbReference type="Pfam" id="PF04607">
    <property type="entry name" value="RelA_SpoT"/>
    <property type="match status" value="1"/>
</dbReference>
<dbReference type="GO" id="GO:0015949">
    <property type="term" value="P:nucleobase-containing small molecule interconversion"/>
    <property type="evidence" value="ECO:0007669"/>
    <property type="project" value="UniProtKB-ARBA"/>
</dbReference>
<dbReference type="SUPFAM" id="SSF81271">
    <property type="entry name" value="TGS-like"/>
    <property type="match status" value="1"/>
</dbReference>
<dbReference type="InterPro" id="IPR045865">
    <property type="entry name" value="ACT-like_dom_sf"/>
</dbReference>
<dbReference type="InterPro" id="IPR004811">
    <property type="entry name" value="RelA/Spo_fam"/>
</dbReference>
<dbReference type="PANTHER" id="PTHR21262">
    <property type="entry name" value="GUANOSINE-3',5'-BIS DIPHOSPHATE 3'-PYROPHOSPHOHYDROLASE"/>
    <property type="match status" value="1"/>
</dbReference>
<dbReference type="InterPro" id="IPR006674">
    <property type="entry name" value="HD_domain"/>
</dbReference>
<evidence type="ECO:0000259" key="6">
    <source>
        <dbReference type="PROSITE" id="PS51671"/>
    </source>
</evidence>
<evidence type="ECO:0000259" key="8">
    <source>
        <dbReference type="PROSITE" id="PS51880"/>
    </source>
</evidence>
<sequence>MSERALPSQVLLDFSNRKLLSPVPRKLFKSAKLYFTNRELDLLKTAYNVAFQAHKEQTRKDGSAYITHPVAVASILIELNLDIETVCAGLMHDVLEDSFIQKPYLEKLFGKDIVAIVDGVSNLNKLDFDSIEDRNANNLQKMALAMSKDIRVIIVKLCDRLHNMRTIEFLPREKQITKSRETLDLYGPIAIRIGMQNIRVELEDLAFQCMHPMRARMLNSAIKQAVGGRQKIISKLRKQFKYYLKNSEIAAIVQGRQKSLYSIYRKIKIKKKPFSEILDVYAFRVIVDSVDDAYRALGVIHNLHKPIGKKFKDYIAIPKSNGYQAIHTALIALDGVPIEVQIQTKSMEIIAENGISAHWSYKTKDNVKSDAIGARKWIESFSDLDKATINSHEFVEAIKTDLIYDEVYVFTPKGKIVNLKSGSTPIDFAYELHTELGNKAIACRVNRKYAPLNISLENGQSIEIITSDSQEVSPDWLNFVVTSKARSSIRLALRNQKISKSRKAGKLMLENELRRGGVTLDQYRGNTMSRILEMIGVKSLNELLIDLGSGKKTGALIAERFFSGLRIKKNKKPKFKLMILSDHQIEGVSVTYAKCCMPVHGDPITAHSDTDRGIVIHHSRCRQVSISRSDKLSPRYFPAMWGSDSKELHYKGHVKIHAEDRPGILADIASIVTKSNLNIVNIHSRDIDSMIIEFVMEVEVLNTDSINRLMIKLRSLRYVTSCTRIVNDKRSKNEKTNFYK</sequence>
<dbReference type="InterPro" id="IPR045600">
    <property type="entry name" value="RelA/SpoT_AH_RIS"/>
</dbReference>
<comment type="catalytic activity">
    <reaction evidence="4">
        <text>guanosine 3',5'-bis(diphosphate) + H2O = GDP + diphosphate + H(+)</text>
        <dbReference type="Rhea" id="RHEA:14253"/>
        <dbReference type="ChEBI" id="CHEBI:15377"/>
        <dbReference type="ChEBI" id="CHEBI:15378"/>
        <dbReference type="ChEBI" id="CHEBI:33019"/>
        <dbReference type="ChEBI" id="CHEBI:58189"/>
        <dbReference type="ChEBI" id="CHEBI:77828"/>
        <dbReference type="EC" id="3.1.7.2"/>
    </reaction>
</comment>
<accession>A0A838Y638</accession>
<dbReference type="CDD" id="cd05399">
    <property type="entry name" value="NT_Rel-Spo_like"/>
    <property type="match status" value="1"/>
</dbReference>
<dbReference type="InterPro" id="IPR002912">
    <property type="entry name" value="ACT_dom"/>
</dbReference>
<organism evidence="9 10">
    <name type="scientific">SAR86 cluster bacterium</name>
    <dbReference type="NCBI Taxonomy" id="2030880"/>
    <lineage>
        <taxon>Bacteria</taxon>
        <taxon>Pseudomonadati</taxon>
        <taxon>Pseudomonadota</taxon>
        <taxon>Gammaproteobacteria</taxon>
        <taxon>SAR86 cluster</taxon>
    </lineage>
</organism>
<dbReference type="Pfam" id="PF13328">
    <property type="entry name" value="HD_4"/>
    <property type="match status" value="1"/>
</dbReference>
<proteinExistence type="inferred from homology"/>
<evidence type="ECO:0000256" key="1">
    <source>
        <dbReference type="ARBA" id="ARBA00022801"/>
    </source>
</evidence>
<dbReference type="InterPro" id="IPR043519">
    <property type="entry name" value="NT_sf"/>
</dbReference>
<dbReference type="Pfam" id="PF19296">
    <property type="entry name" value="RelA_AH_RIS"/>
    <property type="match status" value="1"/>
</dbReference>
<evidence type="ECO:0000256" key="5">
    <source>
        <dbReference type="RuleBase" id="RU003847"/>
    </source>
</evidence>
<dbReference type="UniPathway" id="UPA00908">
    <property type="reaction ID" value="UER00886"/>
</dbReference>
<dbReference type="GO" id="GO:0008728">
    <property type="term" value="F:GTP diphosphokinase activity"/>
    <property type="evidence" value="ECO:0007669"/>
    <property type="project" value="TreeGrafter"/>
</dbReference>
<dbReference type="SUPFAM" id="SSF81301">
    <property type="entry name" value="Nucleotidyltransferase"/>
    <property type="match status" value="1"/>
</dbReference>
<dbReference type="AlphaFoldDB" id="A0A838Y638"/>
<gene>
    <name evidence="9" type="ORF">H2072_03355</name>
</gene>
<comment type="function">
    <text evidence="5">In eubacteria ppGpp (guanosine 3'-diphosphate 5'-diphosphate) is a mediator of the stringent response that coordinates a variety of cellular activities in response to changes in nutritional abundance.</text>
</comment>
<dbReference type="InterPro" id="IPR003607">
    <property type="entry name" value="HD/PDEase_dom"/>
</dbReference>
<evidence type="ECO:0000256" key="3">
    <source>
        <dbReference type="ARBA" id="ARBA00024387"/>
    </source>
</evidence>
<dbReference type="SMART" id="SM00471">
    <property type="entry name" value="HDc"/>
    <property type="match status" value="1"/>
</dbReference>
<evidence type="ECO:0000256" key="4">
    <source>
        <dbReference type="ARBA" id="ARBA00047968"/>
    </source>
</evidence>
<feature type="domain" description="ACT" evidence="6">
    <location>
        <begin position="653"/>
        <end position="727"/>
    </location>
</feature>
<evidence type="ECO:0000259" key="7">
    <source>
        <dbReference type="PROSITE" id="PS51831"/>
    </source>
</evidence>
<dbReference type="Gene3D" id="3.10.20.30">
    <property type="match status" value="1"/>
</dbReference>
<dbReference type="SUPFAM" id="SSF109604">
    <property type="entry name" value="HD-domain/PDEase-like"/>
    <property type="match status" value="1"/>
</dbReference>
<dbReference type="Proteomes" id="UP000551848">
    <property type="component" value="Unassembled WGS sequence"/>
</dbReference>
<evidence type="ECO:0000313" key="9">
    <source>
        <dbReference type="EMBL" id="MBA4692763.1"/>
    </source>
</evidence>
<dbReference type="Gene3D" id="1.10.3210.10">
    <property type="entry name" value="Hypothetical protein af1432"/>
    <property type="match status" value="1"/>
</dbReference>
<name>A0A838Y638_9GAMM</name>
<dbReference type="GO" id="GO:0042594">
    <property type="term" value="P:response to starvation"/>
    <property type="evidence" value="ECO:0007669"/>
    <property type="project" value="TreeGrafter"/>
</dbReference>
<dbReference type="NCBIfam" id="TIGR00691">
    <property type="entry name" value="spoT_relA"/>
    <property type="match status" value="1"/>
</dbReference>
<dbReference type="GO" id="GO:0015970">
    <property type="term" value="P:guanosine tetraphosphate biosynthetic process"/>
    <property type="evidence" value="ECO:0007669"/>
    <property type="project" value="UniProtKB-UniPathway"/>
</dbReference>
<feature type="domain" description="HD" evidence="7">
    <location>
        <begin position="65"/>
        <end position="164"/>
    </location>
</feature>